<dbReference type="OrthoDB" id="5971299at2759"/>
<keyword evidence="4" id="KW-1185">Reference proteome</keyword>
<dbReference type="Pfam" id="PF00632">
    <property type="entry name" value="HECT"/>
    <property type="match status" value="1"/>
</dbReference>
<sequence length="216" mass="24164">MTMCELNGDDTSMDVIEIAISQLNALWRNVGRMNTLYPQCDGLLEDLQSLIRCIESMKRKQPMLDAFWEGTECVGLKTLLQNKQGQLERILCHRCDPHGMVDVSTFGRTGSNARHKSEDVAQNFESFVHDCEDGMCTYDGGVVKVDDVLRFITGCSSVPPGGFDARFSIGFTEERKYPTVSTCTFEVVLPLHLKNYNTFKDIMIESIVSGPGFGQI</sequence>
<accession>A0A8B6FT19</accession>
<proteinExistence type="predicted"/>
<keyword evidence="1" id="KW-0833">Ubl conjugation pathway</keyword>
<dbReference type="SUPFAM" id="SSF56204">
    <property type="entry name" value="Hect, E3 ligase catalytic domain"/>
    <property type="match status" value="1"/>
</dbReference>
<dbReference type="InterPro" id="IPR000569">
    <property type="entry name" value="HECT_dom"/>
</dbReference>
<evidence type="ECO:0000259" key="2">
    <source>
        <dbReference type="Pfam" id="PF00632"/>
    </source>
</evidence>
<dbReference type="Proteomes" id="UP000596742">
    <property type="component" value="Unassembled WGS sequence"/>
</dbReference>
<protein>
    <recommendedName>
        <fullName evidence="2">HECT domain-containing protein</fullName>
    </recommendedName>
</protein>
<dbReference type="InterPro" id="IPR035983">
    <property type="entry name" value="Hect_E3_ubiquitin_ligase"/>
</dbReference>
<dbReference type="GO" id="GO:0004842">
    <property type="term" value="F:ubiquitin-protein transferase activity"/>
    <property type="evidence" value="ECO:0007669"/>
    <property type="project" value="InterPro"/>
</dbReference>
<feature type="domain" description="HECT" evidence="2">
    <location>
        <begin position="147"/>
        <end position="212"/>
    </location>
</feature>
<dbReference type="EMBL" id="UYJE01007289">
    <property type="protein sequence ID" value="VDI53239.1"/>
    <property type="molecule type" value="Genomic_DNA"/>
</dbReference>
<comment type="caution">
    <text evidence="3">The sequence shown here is derived from an EMBL/GenBank/DDBJ whole genome shotgun (WGS) entry which is preliminary data.</text>
</comment>
<reference evidence="3" key="1">
    <citation type="submission" date="2018-11" db="EMBL/GenBank/DDBJ databases">
        <authorList>
            <person name="Alioto T."/>
            <person name="Alioto T."/>
        </authorList>
    </citation>
    <scope>NUCLEOTIDE SEQUENCE</scope>
</reference>
<dbReference type="AlphaFoldDB" id="A0A8B6FT19"/>
<dbReference type="Gene3D" id="3.30.2410.10">
    <property type="entry name" value="Hect, E3 ligase catalytic domain"/>
    <property type="match status" value="1"/>
</dbReference>
<gene>
    <name evidence="3" type="ORF">MGAL_10B074986</name>
</gene>
<organism evidence="3 4">
    <name type="scientific">Mytilus galloprovincialis</name>
    <name type="common">Mediterranean mussel</name>
    <dbReference type="NCBI Taxonomy" id="29158"/>
    <lineage>
        <taxon>Eukaryota</taxon>
        <taxon>Metazoa</taxon>
        <taxon>Spiralia</taxon>
        <taxon>Lophotrochozoa</taxon>
        <taxon>Mollusca</taxon>
        <taxon>Bivalvia</taxon>
        <taxon>Autobranchia</taxon>
        <taxon>Pteriomorphia</taxon>
        <taxon>Mytilida</taxon>
        <taxon>Mytiloidea</taxon>
        <taxon>Mytilidae</taxon>
        <taxon>Mytilinae</taxon>
        <taxon>Mytilus</taxon>
    </lineage>
</organism>
<evidence type="ECO:0000256" key="1">
    <source>
        <dbReference type="ARBA" id="ARBA00022786"/>
    </source>
</evidence>
<evidence type="ECO:0000313" key="3">
    <source>
        <dbReference type="EMBL" id="VDI53239.1"/>
    </source>
</evidence>
<evidence type="ECO:0000313" key="4">
    <source>
        <dbReference type="Proteomes" id="UP000596742"/>
    </source>
</evidence>
<name>A0A8B6FT19_MYTGA</name>